<dbReference type="GeneID" id="18910275"/>
<dbReference type="HOGENOM" id="CLU_1210205_0_0_1"/>
<evidence type="ECO:0000313" key="2">
    <source>
        <dbReference type="EMBL" id="EKM54432.1"/>
    </source>
</evidence>
<evidence type="ECO:0000313" key="3">
    <source>
        <dbReference type="Proteomes" id="UP000008370"/>
    </source>
</evidence>
<feature type="region of interest" description="Disordered" evidence="1">
    <location>
        <begin position="1"/>
        <end position="38"/>
    </location>
</feature>
<dbReference type="EMBL" id="JH930473">
    <property type="protein sequence ID" value="EKM54432.1"/>
    <property type="molecule type" value="Genomic_DNA"/>
</dbReference>
<dbReference type="AlphaFoldDB" id="K5WVH2"/>
<protein>
    <submittedName>
        <fullName evidence="2">Uncharacterized protein</fullName>
    </submittedName>
</protein>
<feature type="compositionally biased region" description="Basic and acidic residues" evidence="1">
    <location>
        <begin position="218"/>
        <end position="229"/>
    </location>
</feature>
<dbReference type="OrthoDB" id="10552889at2759"/>
<dbReference type="Proteomes" id="UP000008370">
    <property type="component" value="Unassembled WGS sequence"/>
</dbReference>
<dbReference type="RefSeq" id="XP_007397124.1">
    <property type="nucleotide sequence ID" value="XM_007397062.1"/>
</dbReference>
<name>K5WVH2_PHACS</name>
<feature type="region of interest" description="Disordered" evidence="1">
    <location>
        <begin position="203"/>
        <end position="229"/>
    </location>
</feature>
<evidence type="ECO:0000256" key="1">
    <source>
        <dbReference type="SAM" id="MobiDB-lite"/>
    </source>
</evidence>
<gene>
    <name evidence="2" type="ORF">PHACADRAFT_185359</name>
</gene>
<reference evidence="2 3" key="1">
    <citation type="journal article" date="2012" name="BMC Genomics">
        <title>Comparative genomics of the white-rot fungi, Phanerochaete carnosa and P. chrysosporium, to elucidate the genetic basis of the distinct wood types they colonize.</title>
        <authorList>
            <person name="Suzuki H."/>
            <person name="MacDonald J."/>
            <person name="Syed K."/>
            <person name="Salamov A."/>
            <person name="Hori C."/>
            <person name="Aerts A."/>
            <person name="Henrissat B."/>
            <person name="Wiebenga A."/>
            <person name="vanKuyk P.A."/>
            <person name="Barry K."/>
            <person name="Lindquist E."/>
            <person name="LaButti K."/>
            <person name="Lapidus A."/>
            <person name="Lucas S."/>
            <person name="Coutinho P."/>
            <person name="Gong Y."/>
            <person name="Samejima M."/>
            <person name="Mahadevan R."/>
            <person name="Abou-Zaid M."/>
            <person name="de Vries R.P."/>
            <person name="Igarashi K."/>
            <person name="Yadav J.S."/>
            <person name="Grigoriev I.V."/>
            <person name="Master E.R."/>
        </authorList>
    </citation>
    <scope>NUCLEOTIDE SEQUENCE [LARGE SCALE GENOMIC DNA]</scope>
    <source>
        <strain evidence="2 3">HHB-10118-sp</strain>
    </source>
</reference>
<dbReference type="InParanoid" id="K5WVH2"/>
<organism evidence="2 3">
    <name type="scientific">Phanerochaete carnosa (strain HHB-10118-sp)</name>
    <name type="common">White-rot fungus</name>
    <name type="synonym">Peniophora carnosa</name>
    <dbReference type="NCBI Taxonomy" id="650164"/>
    <lineage>
        <taxon>Eukaryota</taxon>
        <taxon>Fungi</taxon>
        <taxon>Dikarya</taxon>
        <taxon>Basidiomycota</taxon>
        <taxon>Agaricomycotina</taxon>
        <taxon>Agaricomycetes</taxon>
        <taxon>Polyporales</taxon>
        <taxon>Phanerochaetaceae</taxon>
        <taxon>Phanerochaete</taxon>
    </lineage>
</organism>
<keyword evidence="3" id="KW-1185">Reference proteome</keyword>
<accession>K5WVH2</accession>
<sequence>MSPQSLRRPWPRYELNEFGSSRPPAANGLDDDAQPTATELERLVDEGFHGSRNKEERPGITDIYIVYPDHFDPQSPGICKPGFRLPFICWFLGEGVADDQAQMRALDLVHRSVFHERSDFLASSTPWPYYRGTCRKQGLLFRVGSLDLYGRRRLECIAERLRPKPEYICPDATIYLEWIRDTLWKAERERLFDSMGVERARGLAQQAANKPAGRLVKKYREEQRLSDQE</sequence>
<dbReference type="KEGG" id="pco:PHACADRAFT_185359"/>
<proteinExistence type="predicted"/>